<comment type="caution">
    <text evidence="3">The sequence shown here is derived from an EMBL/GenBank/DDBJ whole genome shotgun (WGS) entry which is preliminary data.</text>
</comment>
<protein>
    <submittedName>
        <fullName evidence="3">HTH-type transcriptional regulator PuuR</fullName>
    </submittedName>
</protein>
<dbReference type="Gene3D" id="1.10.260.40">
    <property type="entry name" value="lambda repressor-like DNA-binding domains"/>
    <property type="match status" value="1"/>
</dbReference>
<dbReference type="GO" id="GO:0003677">
    <property type="term" value="F:DNA binding"/>
    <property type="evidence" value="ECO:0007669"/>
    <property type="project" value="UniProtKB-KW"/>
</dbReference>
<accession>A0A4U8QAM8</accession>
<keyword evidence="4" id="KW-1185">Reference proteome</keyword>
<dbReference type="InterPro" id="IPR011051">
    <property type="entry name" value="RmlC_Cupin_sf"/>
</dbReference>
<dbReference type="InterPro" id="IPR050807">
    <property type="entry name" value="TransReg_Diox_bact_type"/>
</dbReference>
<evidence type="ECO:0000313" key="3">
    <source>
        <dbReference type="EMBL" id="TLD02090.1"/>
    </source>
</evidence>
<dbReference type="InterPro" id="IPR014710">
    <property type="entry name" value="RmlC-like_jellyroll"/>
</dbReference>
<keyword evidence="1" id="KW-0238">DNA-binding</keyword>
<dbReference type="PROSITE" id="PS50943">
    <property type="entry name" value="HTH_CROC1"/>
    <property type="match status" value="1"/>
</dbReference>
<dbReference type="GO" id="GO:0005829">
    <property type="term" value="C:cytosol"/>
    <property type="evidence" value="ECO:0007669"/>
    <property type="project" value="TreeGrafter"/>
</dbReference>
<dbReference type="RefSeq" id="WP_138001985.1">
    <property type="nucleotide sequence ID" value="NZ_JBHTNY010000040.1"/>
</dbReference>
<dbReference type="PANTHER" id="PTHR46797:SF1">
    <property type="entry name" value="METHYLPHOSPHONATE SYNTHASE"/>
    <property type="match status" value="1"/>
</dbReference>
<dbReference type="SMART" id="SM00530">
    <property type="entry name" value="HTH_XRE"/>
    <property type="match status" value="1"/>
</dbReference>
<dbReference type="AlphaFoldDB" id="A0A4U8QAM8"/>
<dbReference type="InterPro" id="IPR001387">
    <property type="entry name" value="Cro/C1-type_HTH"/>
</dbReference>
<dbReference type="InterPro" id="IPR013096">
    <property type="entry name" value="Cupin_2"/>
</dbReference>
<evidence type="ECO:0000313" key="4">
    <source>
        <dbReference type="Proteomes" id="UP000306509"/>
    </source>
</evidence>
<proteinExistence type="predicted"/>
<dbReference type="Pfam" id="PF01381">
    <property type="entry name" value="HTH_3"/>
    <property type="match status" value="1"/>
</dbReference>
<gene>
    <name evidence="3" type="primary">puuR_1</name>
    <name evidence="3" type="ORF">DSM106044_01127</name>
</gene>
<sequence>MLGNKLKQYRKKANLTLKIMAEETGLSIGYISQVENGQVEPSLSSLRKLAKALDVPLYLLLDYEEDEALTIREDRQIRMHNHQESVTYHFLSPLPSHKFMPQSLMIRFTIEPHTQDSELPVVHHSEEIVTVLSGTLTLLVGNDEILLKKGDSSLIKEDIPHLFRNDHDTMVEGISSLTPPVWGNMALN</sequence>
<dbReference type="PANTHER" id="PTHR46797">
    <property type="entry name" value="HTH-TYPE TRANSCRIPTIONAL REGULATOR"/>
    <property type="match status" value="1"/>
</dbReference>
<dbReference type="SUPFAM" id="SSF47413">
    <property type="entry name" value="lambda repressor-like DNA-binding domains"/>
    <property type="match status" value="1"/>
</dbReference>
<dbReference type="Gene3D" id="2.60.120.10">
    <property type="entry name" value="Jelly Rolls"/>
    <property type="match status" value="1"/>
</dbReference>
<feature type="domain" description="HTH cro/C1-type" evidence="2">
    <location>
        <begin position="6"/>
        <end position="60"/>
    </location>
</feature>
<dbReference type="Proteomes" id="UP000306509">
    <property type="component" value="Unassembled WGS sequence"/>
</dbReference>
<reference evidence="3 4" key="1">
    <citation type="journal article" date="2019" name="Anaerobe">
        <title>Detection of Robinsoniella peoriensis in multiple bone samples of a trauma patient.</title>
        <authorList>
            <person name="Schrottner P."/>
            <person name="Hartwich K."/>
            <person name="Bunk B."/>
            <person name="Schober I."/>
            <person name="Helbig S."/>
            <person name="Rudolph W.W."/>
            <person name="Gunzer F."/>
        </authorList>
    </citation>
    <scope>NUCLEOTIDE SEQUENCE [LARGE SCALE GENOMIC DNA]</scope>
    <source>
        <strain evidence="3 4">DSM 106044</strain>
    </source>
</reference>
<dbReference type="SUPFAM" id="SSF51182">
    <property type="entry name" value="RmlC-like cupins"/>
    <property type="match status" value="1"/>
</dbReference>
<evidence type="ECO:0000259" key="2">
    <source>
        <dbReference type="PROSITE" id="PS50943"/>
    </source>
</evidence>
<evidence type="ECO:0000256" key="1">
    <source>
        <dbReference type="ARBA" id="ARBA00023125"/>
    </source>
</evidence>
<dbReference type="STRING" id="180332.GCA_000797495_00559"/>
<dbReference type="EMBL" id="QGQD01000023">
    <property type="protein sequence ID" value="TLD02090.1"/>
    <property type="molecule type" value="Genomic_DNA"/>
</dbReference>
<dbReference type="CDD" id="cd00093">
    <property type="entry name" value="HTH_XRE"/>
    <property type="match status" value="1"/>
</dbReference>
<dbReference type="GO" id="GO:0003700">
    <property type="term" value="F:DNA-binding transcription factor activity"/>
    <property type="evidence" value="ECO:0007669"/>
    <property type="project" value="TreeGrafter"/>
</dbReference>
<dbReference type="InterPro" id="IPR010982">
    <property type="entry name" value="Lambda_DNA-bd_dom_sf"/>
</dbReference>
<dbReference type="Pfam" id="PF07883">
    <property type="entry name" value="Cupin_2"/>
    <property type="match status" value="1"/>
</dbReference>
<dbReference type="CDD" id="cd02209">
    <property type="entry name" value="cupin_XRE_C"/>
    <property type="match status" value="1"/>
</dbReference>
<name>A0A4U8QAM8_9FIRM</name>
<organism evidence="3 4">
    <name type="scientific">Robinsoniella peoriensis</name>
    <dbReference type="NCBI Taxonomy" id="180332"/>
    <lineage>
        <taxon>Bacteria</taxon>
        <taxon>Bacillati</taxon>
        <taxon>Bacillota</taxon>
        <taxon>Clostridia</taxon>
        <taxon>Lachnospirales</taxon>
        <taxon>Lachnospiraceae</taxon>
        <taxon>Robinsoniella</taxon>
    </lineage>
</organism>